<sequence>MNLRAIANGVTRAVNPNMTATLMLNNGYQTDDAGVRTAHYDTEEVTIQTQSLSSQERQEFDGLLQQGHMLNVYVTGQFSVLRRIAGKGSDKLVFAPYGESEPTEWLIKSVSESWPDWCKVVVWRQH</sequence>
<proteinExistence type="predicted"/>
<dbReference type="EMBL" id="BK032693">
    <property type="protein sequence ID" value="DAF55489.1"/>
    <property type="molecule type" value="Genomic_DNA"/>
</dbReference>
<accession>A0A8S5SWU9</accession>
<organism evidence="1">
    <name type="scientific">Myoviridae sp. ctLYp5</name>
    <dbReference type="NCBI Taxonomy" id="2827680"/>
    <lineage>
        <taxon>Viruses</taxon>
        <taxon>Duplodnaviria</taxon>
        <taxon>Heunggongvirae</taxon>
        <taxon>Uroviricota</taxon>
        <taxon>Caudoviricetes</taxon>
    </lineage>
</organism>
<evidence type="ECO:0000313" key="1">
    <source>
        <dbReference type="EMBL" id="DAF55489.1"/>
    </source>
</evidence>
<name>A0A8S5SWU9_9CAUD</name>
<protein>
    <submittedName>
        <fullName evidence="1">Head closure knob</fullName>
    </submittedName>
</protein>
<reference evidence="1" key="1">
    <citation type="journal article" date="2021" name="Proc. Natl. Acad. Sci. U.S.A.">
        <title>A Catalog of Tens of Thousands of Viruses from Human Metagenomes Reveals Hidden Associations with Chronic Diseases.</title>
        <authorList>
            <person name="Tisza M.J."/>
            <person name="Buck C.B."/>
        </authorList>
    </citation>
    <scope>NUCLEOTIDE SEQUENCE</scope>
    <source>
        <strain evidence="1">CtLYp5</strain>
    </source>
</reference>